<name>A0A6J7DXP1_9ZZZZ</name>
<dbReference type="SMART" id="SM00344">
    <property type="entry name" value="HTH_ASNC"/>
    <property type="match status" value="1"/>
</dbReference>
<dbReference type="GO" id="GO:0005829">
    <property type="term" value="C:cytosol"/>
    <property type="evidence" value="ECO:0007669"/>
    <property type="project" value="TreeGrafter"/>
</dbReference>
<dbReference type="InterPro" id="IPR011008">
    <property type="entry name" value="Dimeric_a/b-barrel"/>
</dbReference>
<keyword evidence="2" id="KW-0238">DNA-binding</keyword>
<dbReference type="GO" id="GO:0043200">
    <property type="term" value="P:response to amino acid"/>
    <property type="evidence" value="ECO:0007669"/>
    <property type="project" value="TreeGrafter"/>
</dbReference>
<dbReference type="SUPFAM" id="SSF54909">
    <property type="entry name" value="Dimeric alpha+beta barrel"/>
    <property type="match status" value="1"/>
</dbReference>
<dbReference type="PRINTS" id="PR00033">
    <property type="entry name" value="HTHASNC"/>
</dbReference>
<reference evidence="5" key="1">
    <citation type="submission" date="2020-05" db="EMBL/GenBank/DDBJ databases">
        <authorList>
            <person name="Chiriac C."/>
            <person name="Salcher M."/>
            <person name="Ghai R."/>
            <person name="Kavagutti S V."/>
        </authorList>
    </citation>
    <scope>NUCLEOTIDE SEQUENCE</scope>
</reference>
<dbReference type="Gene3D" id="3.30.70.920">
    <property type="match status" value="1"/>
</dbReference>
<dbReference type="PANTHER" id="PTHR30154:SF34">
    <property type="entry name" value="TRANSCRIPTIONAL REGULATOR AZLB"/>
    <property type="match status" value="1"/>
</dbReference>
<dbReference type="Pfam" id="PF01037">
    <property type="entry name" value="AsnC_trans_reg"/>
    <property type="match status" value="1"/>
</dbReference>
<feature type="domain" description="HTH asnC-type" evidence="4">
    <location>
        <begin position="8"/>
        <end position="68"/>
    </location>
</feature>
<accession>A0A6J7DXP1</accession>
<evidence type="ECO:0000313" key="5">
    <source>
        <dbReference type="EMBL" id="CAB4875487.1"/>
    </source>
</evidence>
<dbReference type="PANTHER" id="PTHR30154">
    <property type="entry name" value="LEUCINE-RESPONSIVE REGULATORY PROTEIN"/>
    <property type="match status" value="1"/>
</dbReference>
<dbReference type="SUPFAM" id="SSF46785">
    <property type="entry name" value="Winged helix' DNA-binding domain"/>
    <property type="match status" value="1"/>
</dbReference>
<gene>
    <name evidence="5" type="ORF">UFOPK3376_01099</name>
</gene>
<dbReference type="AlphaFoldDB" id="A0A6J7DXP1"/>
<dbReference type="InterPro" id="IPR019888">
    <property type="entry name" value="Tscrpt_reg_AsnC-like"/>
</dbReference>
<proteinExistence type="predicted"/>
<dbReference type="EMBL" id="CAFBLP010000022">
    <property type="protein sequence ID" value="CAB4875487.1"/>
    <property type="molecule type" value="Genomic_DNA"/>
</dbReference>
<organism evidence="5">
    <name type="scientific">freshwater metagenome</name>
    <dbReference type="NCBI Taxonomy" id="449393"/>
    <lineage>
        <taxon>unclassified sequences</taxon>
        <taxon>metagenomes</taxon>
        <taxon>ecological metagenomes</taxon>
    </lineage>
</organism>
<sequence length="152" mass="16503">MDRRSTQVDDTDRAIIEQLQTDGRISYTRLSAAIGLSEAASRQRVQRLIDGGVVQVVAVTNPLSLGYRRMAMIGVRTEGPTEGIAAALEAFPDIEYLVITAGSFDLMCEVVVPDDTALLGLTNRIRAVPGVTSTESFIYLSLVKQTYAWGAH</sequence>
<keyword evidence="3" id="KW-0804">Transcription</keyword>
<evidence type="ECO:0000256" key="1">
    <source>
        <dbReference type="ARBA" id="ARBA00023015"/>
    </source>
</evidence>
<evidence type="ECO:0000256" key="2">
    <source>
        <dbReference type="ARBA" id="ARBA00023125"/>
    </source>
</evidence>
<dbReference type="InterPro" id="IPR036390">
    <property type="entry name" value="WH_DNA-bd_sf"/>
</dbReference>
<evidence type="ECO:0000256" key="3">
    <source>
        <dbReference type="ARBA" id="ARBA00023163"/>
    </source>
</evidence>
<dbReference type="PROSITE" id="PS50956">
    <property type="entry name" value="HTH_ASNC_2"/>
    <property type="match status" value="1"/>
</dbReference>
<evidence type="ECO:0000259" key="4">
    <source>
        <dbReference type="PROSITE" id="PS50956"/>
    </source>
</evidence>
<dbReference type="Pfam" id="PF13404">
    <property type="entry name" value="HTH_AsnC-type"/>
    <property type="match status" value="1"/>
</dbReference>
<protein>
    <submittedName>
        <fullName evidence="5">Unannotated protein</fullName>
    </submittedName>
</protein>
<dbReference type="InterPro" id="IPR019887">
    <property type="entry name" value="Tscrpt_reg_AsnC/Lrp_C"/>
</dbReference>
<dbReference type="Gene3D" id="1.10.10.10">
    <property type="entry name" value="Winged helix-like DNA-binding domain superfamily/Winged helix DNA-binding domain"/>
    <property type="match status" value="1"/>
</dbReference>
<dbReference type="GO" id="GO:0043565">
    <property type="term" value="F:sequence-specific DNA binding"/>
    <property type="evidence" value="ECO:0007669"/>
    <property type="project" value="InterPro"/>
</dbReference>
<dbReference type="InterPro" id="IPR000485">
    <property type="entry name" value="AsnC-type_HTH_dom"/>
</dbReference>
<dbReference type="InterPro" id="IPR036388">
    <property type="entry name" value="WH-like_DNA-bd_sf"/>
</dbReference>
<keyword evidence="1" id="KW-0805">Transcription regulation</keyword>